<dbReference type="Proteomes" id="UP001310890">
    <property type="component" value="Unassembled WGS sequence"/>
</dbReference>
<dbReference type="GO" id="GO:0004435">
    <property type="term" value="F:phosphatidylinositol-4,5-bisphosphate phospholipase C activity"/>
    <property type="evidence" value="ECO:0007669"/>
    <property type="project" value="UniProtKB-EC"/>
</dbReference>
<dbReference type="PROSITE" id="PS50008">
    <property type="entry name" value="PIPLC_Y_DOMAIN"/>
    <property type="match status" value="1"/>
</dbReference>
<feature type="region of interest" description="Disordered" evidence="7">
    <location>
        <begin position="105"/>
        <end position="187"/>
    </location>
</feature>
<name>A0AAN7THQ3_9PEZI</name>
<organism evidence="10 11">
    <name type="scientific">Meristemomyces frigidus</name>
    <dbReference type="NCBI Taxonomy" id="1508187"/>
    <lineage>
        <taxon>Eukaryota</taxon>
        <taxon>Fungi</taxon>
        <taxon>Dikarya</taxon>
        <taxon>Ascomycota</taxon>
        <taxon>Pezizomycotina</taxon>
        <taxon>Dothideomycetes</taxon>
        <taxon>Dothideomycetidae</taxon>
        <taxon>Mycosphaerellales</taxon>
        <taxon>Teratosphaeriaceae</taxon>
        <taxon>Meristemomyces</taxon>
    </lineage>
</organism>
<evidence type="ECO:0000256" key="2">
    <source>
        <dbReference type="ARBA" id="ARBA00022801"/>
    </source>
</evidence>
<feature type="region of interest" description="Disordered" evidence="7">
    <location>
        <begin position="1101"/>
        <end position="1158"/>
    </location>
</feature>
<evidence type="ECO:0000256" key="1">
    <source>
        <dbReference type="ARBA" id="ARBA00012368"/>
    </source>
</evidence>
<dbReference type="InterPro" id="IPR017946">
    <property type="entry name" value="PLC-like_Pdiesterase_TIM-brl"/>
</dbReference>
<feature type="compositionally biased region" description="Polar residues" evidence="7">
    <location>
        <begin position="695"/>
        <end position="720"/>
    </location>
</feature>
<dbReference type="Pfam" id="PF00387">
    <property type="entry name" value="PI-PLC-Y"/>
    <property type="match status" value="1"/>
</dbReference>
<comment type="catalytic activity">
    <reaction evidence="6">
        <text>a 1,2-diacyl-sn-glycero-3-phospho-(1D-myo-inositol-4,5-bisphosphate) + H2O = 1D-myo-inositol 1,4,5-trisphosphate + a 1,2-diacyl-sn-glycerol + H(+)</text>
        <dbReference type="Rhea" id="RHEA:33179"/>
        <dbReference type="ChEBI" id="CHEBI:15377"/>
        <dbReference type="ChEBI" id="CHEBI:15378"/>
        <dbReference type="ChEBI" id="CHEBI:17815"/>
        <dbReference type="ChEBI" id="CHEBI:58456"/>
        <dbReference type="ChEBI" id="CHEBI:203600"/>
        <dbReference type="EC" id="3.1.4.11"/>
    </reaction>
</comment>
<feature type="compositionally biased region" description="Basic and acidic residues" evidence="7">
    <location>
        <begin position="1129"/>
        <end position="1141"/>
    </location>
</feature>
<gene>
    <name evidence="10" type="ORF">LTR62_006698</name>
</gene>
<feature type="domain" description="C2" evidence="8">
    <location>
        <begin position="913"/>
        <end position="1070"/>
    </location>
</feature>
<dbReference type="InterPro" id="IPR001711">
    <property type="entry name" value="PLipase_C_Pinositol-sp_Y"/>
</dbReference>
<evidence type="ECO:0000313" key="11">
    <source>
        <dbReference type="Proteomes" id="UP001310890"/>
    </source>
</evidence>
<comment type="caution">
    <text evidence="10">The sequence shown here is derived from an EMBL/GenBank/DDBJ whole genome shotgun (WGS) entry which is preliminary data.</text>
</comment>
<evidence type="ECO:0000313" key="10">
    <source>
        <dbReference type="EMBL" id="KAK5116977.1"/>
    </source>
</evidence>
<dbReference type="PRINTS" id="PR00390">
    <property type="entry name" value="PHPHLIPASEC"/>
</dbReference>
<dbReference type="PROSITE" id="PS50004">
    <property type="entry name" value="C2"/>
    <property type="match status" value="1"/>
</dbReference>
<dbReference type="EMBL" id="JAVRRL010000006">
    <property type="protein sequence ID" value="KAK5116977.1"/>
    <property type="molecule type" value="Genomic_DNA"/>
</dbReference>
<dbReference type="InterPro" id="IPR035892">
    <property type="entry name" value="C2_domain_sf"/>
</dbReference>
<dbReference type="Gene3D" id="2.60.40.150">
    <property type="entry name" value="C2 domain"/>
    <property type="match status" value="1"/>
</dbReference>
<dbReference type="SMART" id="SM00149">
    <property type="entry name" value="PLCYc"/>
    <property type="match status" value="1"/>
</dbReference>
<dbReference type="Pfam" id="PF00388">
    <property type="entry name" value="PI-PLC-X"/>
    <property type="match status" value="1"/>
</dbReference>
<dbReference type="PANTHER" id="PTHR10336:SF36">
    <property type="entry name" value="1-PHOSPHATIDYLINOSITOL 4,5-BISPHOSPHATE PHOSPHODIESTERASE BETA-4"/>
    <property type="match status" value="1"/>
</dbReference>
<evidence type="ECO:0000256" key="4">
    <source>
        <dbReference type="ARBA" id="ARBA00023098"/>
    </source>
</evidence>
<dbReference type="InterPro" id="IPR011992">
    <property type="entry name" value="EF-hand-dom_pair"/>
</dbReference>
<dbReference type="GO" id="GO:0051209">
    <property type="term" value="P:release of sequestered calcium ion into cytosol"/>
    <property type="evidence" value="ECO:0007669"/>
    <property type="project" value="TreeGrafter"/>
</dbReference>
<dbReference type="GO" id="GO:0048015">
    <property type="term" value="P:phosphatidylinositol-mediated signaling"/>
    <property type="evidence" value="ECO:0007669"/>
    <property type="project" value="TreeGrafter"/>
</dbReference>
<evidence type="ECO:0000256" key="5">
    <source>
        <dbReference type="ARBA" id="ARBA00023224"/>
    </source>
</evidence>
<proteinExistence type="predicted"/>
<dbReference type="InterPro" id="IPR000008">
    <property type="entry name" value="C2_dom"/>
</dbReference>
<dbReference type="SUPFAM" id="SSF51695">
    <property type="entry name" value="PLC-like phosphodiesterases"/>
    <property type="match status" value="1"/>
</dbReference>
<feature type="domain" description="PI-PLC Y-box" evidence="9">
    <location>
        <begin position="783"/>
        <end position="905"/>
    </location>
</feature>
<dbReference type="InterPro" id="IPR000909">
    <property type="entry name" value="PLipase_C_PInositol-sp_X_dom"/>
</dbReference>
<dbReference type="CDD" id="cd16207">
    <property type="entry name" value="EFh_ScPlc1p_like"/>
    <property type="match status" value="1"/>
</dbReference>
<feature type="compositionally biased region" description="Low complexity" evidence="7">
    <location>
        <begin position="44"/>
        <end position="64"/>
    </location>
</feature>
<dbReference type="AlphaFoldDB" id="A0AAN7THQ3"/>
<feature type="region of interest" description="Disordered" evidence="7">
    <location>
        <begin position="44"/>
        <end position="67"/>
    </location>
</feature>
<feature type="region of interest" description="Disordered" evidence="7">
    <location>
        <begin position="1"/>
        <end position="20"/>
    </location>
</feature>
<feature type="region of interest" description="Disordered" evidence="7">
    <location>
        <begin position="970"/>
        <end position="998"/>
    </location>
</feature>
<keyword evidence="5" id="KW-0807">Transducer</keyword>
<dbReference type="Gene3D" id="2.30.29.30">
    <property type="entry name" value="Pleckstrin-homology domain (PH domain)/Phosphotyrosine-binding domain (PTB)"/>
    <property type="match status" value="1"/>
</dbReference>
<feature type="compositionally biased region" description="Polar residues" evidence="7">
    <location>
        <begin position="727"/>
        <end position="776"/>
    </location>
</feature>
<keyword evidence="4 6" id="KW-0443">Lipid metabolism</keyword>
<evidence type="ECO:0000259" key="9">
    <source>
        <dbReference type="PROSITE" id="PS50008"/>
    </source>
</evidence>
<dbReference type="EC" id="3.1.4.11" evidence="1 6"/>
<keyword evidence="2 6" id="KW-0378">Hydrolase</keyword>
<evidence type="ECO:0000256" key="6">
    <source>
        <dbReference type="RuleBase" id="RU361133"/>
    </source>
</evidence>
<dbReference type="GO" id="GO:0016042">
    <property type="term" value="P:lipid catabolic process"/>
    <property type="evidence" value="ECO:0007669"/>
    <property type="project" value="UniProtKB-KW"/>
</dbReference>
<dbReference type="PANTHER" id="PTHR10336">
    <property type="entry name" value="PHOSPHOINOSITIDE-SPECIFIC PHOSPHOLIPASE C FAMILY PROTEIN"/>
    <property type="match status" value="1"/>
</dbReference>
<feature type="compositionally biased region" description="Basic residues" evidence="7">
    <location>
        <begin position="139"/>
        <end position="151"/>
    </location>
</feature>
<dbReference type="InterPro" id="IPR001192">
    <property type="entry name" value="PI-PLC_fam"/>
</dbReference>
<feature type="region of interest" description="Disordered" evidence="7">
    <location>
        <begin position="687"/>
        <end position="779"/>
    </location>
</feature>
<dbReference type="SUPFAM" id="SSF49562">
    <property type="entry name" value="C2 domain (Calcium/lipid-binding domain, CaLB)"/>
    <property type="match status" value="1"/>
</dbReference>
<evidence type="ECO:0000256" key="3">
    <source>
        <dbReference type="ARBA" id="ARBA00022963"/>
    </source>
</evidence>
<dbReference type="Gene3D" id="3.20.20.190">
    <property type="entry name" value="Phosphatidylinositol (PI) phosphodiesterase"/>
    <property type="match status" value="2"/>
</dbReference>
<keyword evidence="3 6" id="KW-0442">Lipid degradation</keyword>
<dbReference type="SUPFAM" id="SSF47473">
    <property type="entry name" value="EF-hand"/>
    <property type="match status" value="1"/>
</dbReference>
<dbReference type="CDD" id="cd08598">
    <property type="entry name" value="PI-PLC1c_yeast"/>
    <property type="match status" value="1"/>
</dbReference>
<sequence length="1158" mass="128296">MNLPSRTSPPTPSYHDGMQMFDPPLRQSGLDLNVRSTARNGTSFASGFSSATSSNAPSRTSSVSQRHPLRTHSVMVHDSNTFVASPQAYTSSLPRSAVSEQILSGRLSDRSPSPHARKQQSAMSEALGNAGKSPGLIRRLSKGANKLRRRASTQQGLRNRDRSAGPVLTRRRSDSNGASDYGPQDMSDFELDSTVEDIAELPVLPYQLNLHPTGLGIEIPRSSDVSSRFEGGVANIDSATLEHGTDLYKLNKKRRRKVKYWLDSTSARVCWSGKTSVKSFGLDDVLEVRKGVDSRNARDDVHVNLDDEQRLVTIVYLDDRSKSRGTKTIHLLMPDVHVMDLWLDAVNTVVADRVASMKALSLSLEKSEKAIKFLWRQAMQEKGNPVDEFFTIEDAKWFCRHLQINCNSHTVQLHFNKADIEHKGQLTNTQYRGFVKSFKDRKDIAHIHSNLKHGLDSDLELDEFLTFLKSDQGVDVEKNRTHWEGVFDKYSRPAQNRAILPDAQPNPSPKTMNAHGLQNFLTSAQNQATLPVDTEASLDKPLNEYFISSSHNTYLLGHQVRGTSSVEGYIDALIGGCRCIEIDCWDGDNGRPMVTHGRTMTTKIAFEDCISTVAKYAFHTSPYPLIISLEVHCCAEQQIAMVEIMYRHLEGMMVTEPILPNVNSLPSPEELKRRILIKVKAADEPENQLLGDASNGRSRARSLSSAFTRSTSAEKMSNSPALLPSPGGTSPSDAGIGSMSTPRGSVTSGPTMTPTSSAEDSDEGSVNANKNESPKTSKIVPRLGRLGVYTQGISFPKSLGFSDPRAKAANHIFSFSEDTFETHCKKDGGSRQALEKHNIHYLMRVYPGRRRIWSSNFNPLAAWRRGVQMAALNWQTYDVHHQVNRAMFAAGTDYLGYVLKPDELRHAKHLAIADTLPDSSGRRDKKGKKVVRFAVDVISAQRLPRPRGVNADAGMNPYIEFEMYAADDKAQGNATGEGGTDASAPDGSSGVGSPLRKRTKTVFGNGFDPSFDEAMTVSVTTKHPSLIFVRWTVWHQPDGRRTSSGPVQLATFTAKLSSLQQGYRHLPLYNPQGDKYQEAKLFVKIRKEAPVTVHDEDPAYGIMEPAASPRNDPVRADRSWPRRIFSRNPSERRRAGNEIEGRGLLSRTSSMERDTARV</sequence>
<dbReference type="PROSITE" id="PS50007">
    <property type="entry name" value="PIPLC_X_DOMAIN"/>
    <property type="match status" value="1"/>
</dbReference>
<accession>A0AAN7THQ3</accession>
<evidence type="ECO:0000256" key="7">
    <source>
        <dbReference type="SAM" id="MobiDB-lite"/>
    </source>
</evidence>
<dbReference type="InterPro" id="IPR011993">
    <property type="entry name" value="PH-like_dom_sf"/>
</dbReference>
<protein>
    <recommendedName>
        <fullName evidence="1 6">Phosphoinositide phospholipase C</fullName>
        <ecNumber evidence="1 6">3.1.4.11</ecNumber>
    </recommendedName>
</protein>
<evidence type="ECO:0000259" key="8">
    <source>
        <dbReference type="PROSITE" id="PS50004"/>
    </source>
</evidence>
<dbReference type="SMART" id="SM00239">
    <property type="entry name" value="C2"/>
    <property type="match status" value="1"/>
</dbReference>
<dbReference type="SUPFAM" id="SSF50729">
    <property type="entry name" value="PH domain-like"/>
    <property type="match status" value="1"/>
</dbReference>
<dbReference type="CDD" id="cd00275">
    <property type="entry name" value="C2_PLC_like"/>
    <property type="match status" value="1"/>
</dbReference>
<reference evidence="10" key="1">
    <citation type="submission" date="2023-08" db="EMBL/GenBank/DDBJ databases">
        <title>Black Yeasts Isolated from many extreme environments.</title>
        <authorList>
            <person name="Coleine C."/>
            <person name="Stajich J.E."/>
            <person name="Selbmann L."/>
        </authorList>
    </citation>
    <scope>NUCLEOTIDE SEQUENCE</scope>
    <source>
        <strain evidence="10">CCFEE 5401</strain>
    </source>
</reference>
<dbReference type="SMART" id="SM00148">
    <property type="entry name" value="PLCXc"/>
    <property type="match status" value="1"/>
</dbReference>